<evidence type="ECO:0000313" key="11">
    <source>
        <dbReference type="Ensembl" id="ENSCSEP00000009307.1"/>
    </source>
</evidence>
<proteinExistence type="inferred from homology"/>
<keyword evidence="3 6" id="KW-0863">Zinc-finger</keyword>
<dbReference type="GO" id="GO:0005654">
    <property type="term" value="C:nucleoplasm"/>
    <property type="evidence" value="ECO:0007669"/>
    <property type="project" value="UniProtKB-SubCell"/>
</dbReference>
<dbReference type="OMA" id="FKWIGKS"/>
<dbReference type="Proteomes" id="UP000265120">
    <property type="component" value="Chromosome 7"/>
</dbReference>
<keyword evidence="5 6" id="KW-0238">DNA-binding</keyword>
<evidence type="ECO:0000313" key="12">
    <source>
        <dbReference type="Proteomes" id="UP000265120"/>
    </source>
</evidence>
<dbReference type="GO" id="GO:0005667">
    <property type="term" value="C:transcription regulator complex"/>
    <property type="evidence" value="ECO:0007669"/>
    <property type="project" value="InterPro"/>
</dbReference>
<keyword evidence="7" id="KW-0539">Nucleus</keyword>
<feature type="region of interest" description="Disordered" evidence="9">
    <location>
        <begin position="78"/>
        <end position="178"/>
    </location>
</feature>
<dbReference type="PANTHER" id="PTHR46600:SF11">
    <property type="entry name" value="THAP DOMAIN-CONTAINING PROTEIN 10"/>
    <property type="match status" value="1"/>
</dbReference>
<comment type="function">
    <text evidence="8">DNA-binding transcription regulator that regulates endothelial cell proliferation and G1/S cell-cycle progression. Specifically binds the 5'-[AT]NTNN[GT]GGCA[AGT]-3' core DNA sequence and acts by modulating expression of pRB-E2F cell-cycle target genes.</text>
</comment>
<dbReference type="Gene3D" id="1.10.10.10">
    <property type="entry name" value="Winged helix-like DNA-binding domain superfamily/Winged helix DNA-binding domain"/>
    <property type="match status" value="1"/>
</dbReference>
<dbReference type="Ensembl" id="ENSCSET00000009416.1">
    <property type="protein sequence ID" value="ENSCSEP00000009307.1"/>
    <property type="gene ID" value="ENSCSEG00000005976.1"/>
</dbReference>
<dbReference type="InterPro" id="IPR006612">
    <property type="entry name" value="THAP_Znf"/>
</dbReference>
<feature type="compositionally biased region" description="Low complexity" evidence="9">
    <location>
        <begin position="147"/>
        <end position="178"/>
    </location>
</feature>
<dbReference type="Pfam" id="PF02319">
    <property type="entry name" value="WHD_E2F_TDP"/>
    <property type="match status" value="1"/>
</dbReference>
<dbReference type="Pfam" id="PF05485">
    <property type="entry name" value="THAP"/>
    <property type="match status" value="1"/>
</dbReference>
<keyword evidence="7" id="KW-0805">Transcription regulation</keyword>
<accession>A0A3P8V402</accession>
<evidence type="ECO:0000256" key="2">
    <source>
        <dbReference type="ARBA" id="ARBA00022723"/>
    </source>
</evidence>
<keyword evidence="8" id="KW-0175">Coiled coil</keyword>
<sequence>MKCVVSGCPNRMVAPDRILNRPPKRFFSFPTEPATVKVWLAALRELDKQEEAEEHVICEDHFLPDDITGNGVKEDAIPIMPPDLDGGLGLSGSWGAAAEQEEEEEEEEEEQEEEQEEQEEQLFLLGVGRDDGGDPAPAVTDPPQQAPGPGSEPEAPAAGSSSSPEAQTTGSPPTSTTTDIAVLTRRFLDLLLAKPDGGLDLWRVAARLQAGWRPICDIINVLDAVHVIQRESVGRIRWIANAPVSSFL</sequence>
<comment type="similarity">
    <text evidence="8">Belongs to the THAP1 family.</text>
</comment>
<dbReference type="GO" id="GO:0001935">
    <property type="term" value="P:endothelial cell proliferation"/>
    <property type="evidence" value="ECO:0007669"/>
    <property type="project" value="UniProtKB-UniRule"/>
</dbReference>
<organism evidence="11 12">
    <name type="scientific">Cynoglossus semilaevis</name>
    <name type="common">Tongue sole</name>
    <dbReference type="NCBI Taxonomy" id="244447"/>
    <lineage>
        <taxon>Eukaryota</taxon>
        <taxon>Metazoa</taxon>
        <taxon>Chordata</taxon>
        <taxon>Craniata</taxon>
        <taxon>Vertebrata</taxon>
        <taxon>Euteleostomi</taxon>
        <taxon>Actinopterygii</taxon>
        <taxon>Neopterygii</taxon>
        <taxon>Teleostei</taxon>
        <taxon>Neoteleostei</taxon>
        <taxon>Acanthomorphata</taxon>
        <taxon>Carangaria</taxon>
        <taxon>Pleuronectiformes</taxon>
        <taxon>Pleuronectoidei</taxon>
        <taxon>Cynoglossidae</taxon>
        <taxon>Cynoglossinae</taxon>
        <taxon>Cynoglossus</taxon>
    </lineage>
</organism>
<comment type="similarity">
    <text evidence="1 7">Belongs to the E2F/DP family.</text>
</comment>
<evidence type="ECO:0000256" key="7">
    <source>
        <dbReference type="RuleBase" id="RU003796"/>
    </source>
</evidence>
<dbReference type="PANTHER" id="PTHR46600">
    <property type="entry name" value="THAP DOMAIN-CONTAINING"/>
    <property type="match status" value="1"/>
</dbReference>
<reference evidence="11 12" key="1">
    <citation type="journal article" date="2014" name="Nat. Genet.">
        <title>Whole-genome sequence of a flatfish provides insights into ZW sex chromosome evolution and adaptation to a benthic lifestyle.</title>
        <authorList>
            <person name="Chen S."/>
            <person name="Zhang G."/>
            <person name="Shao C."/>
            <person name="Huang Q."/>
            <person name="Liu G."/>
            <person name="Zhang P."/>
            <person name="Song W."/>
            <person name="An N."/>
            <person name="Chalopin D."/>
            <person name="Volff J.N."/>
            <person name="Hong Y."/>
            <person name="Li Q."/>
            <person name="Sha Z."/>
            <person name="Zhou H."/>
            <person name="Xie M."/>
            <person name="Yu Q."/>
            <person name="Liu Y."/>
            <person name="Xiang H."/>
            <person name="Wang N."/>
            <person name="Wu K."/>
            <person name="Yang C."/>
            <person name="Zhou Q."/>
            <person name="Liao X."/>
            <person name="Yang L."/>
            <person name="Hu Q."/>
            <person name="Zhang J."/>
            <person name="Meng L."/>
            <person name="Jin L."/>
            <person name="Tian Y."/>
            <person name="Lian J."/>
            <person name="Yang J."/>
            <person name="Miao G."/>
            <person name="Liu S."/>
            <person name="Liang Z."/>
            <person name="Yan F."/>
            <person name="Li Y."/>
            <person name="Sun B."/>
            <person name="Zhang H."/>
            <person name="Zhang J."/>
            <person name="Zhu Y."/>
            <person name="Du M."/>
            <person name="Zhao Y."/>
            <person name="Schartl M."/>
            <person name="Tang Q."/>
            <person name="Wang J."/>
        </authorList>
    </citation>
    <scope>NUCLEOTIDE SEQUENCE</scope>
</reference>
<dbReference type="STRING" id="244447.ENSCSEP00000009307"/>
<dbReference type="SMART" id="SM00692">
    <property type="entry name" value="DM3"/>
    <property type="match status" value="1"/>
</dbReference>
<dbReference type="GO" id="GO:0008270">
    <property type="term" value="F:zinc ion binding"/>
    <property type="evidence" value="ECO:0007669"/>
    <property type="project" value="UniProtKB-KW"/>
</dbReference>
<name>A0A3P8V402_CYNSE</name>
<evidence type="ECO:0000256" key="9">
    <source>
        <dbReference type="SAM" id="MobiDB-lite"/>
    </source>
</evidence>
<reference evidence="11" key="3">
    <citation type="submission" date="2025-09" db="UniProtKB">
        <authorList>
            <consortium name="Ensembl"/>
        </authorList>
    </citation>
    <scope>IDENTIFICATION</scope>
</reference>
<keyword evidence="12" id="KW-1185">Reference proteome</keyword>
<dbReference type="PROSITE" id="PS50950">
    <property type="entry name" value="ZF_THAP"/>
    <property type="match status" value="1"/>
</dbReference>
<dbReference type="GO" id="GO:0003700">
    <property type="term" value="F:DNA-binding transcription factor activity"/>
    <property type="evidence" value="ECO:0007669"/>
    <property type="project" value="UniProtKB-UniRule"/>
</dbReference>
<dbReference type="GeneTree" id="ENSGT00940000155734"/>
<evidence type="ECO:0000256" key="1">
    <source>
        <dbReference type="ARBA" id="ARBA00010940"/>
    </source>
</evidence>
<comment type="subcellular location">
    <subcellularLocation>
        <location evidence="8">Nucleus</location>
        <location evidence="8">Nucleoplasm</location>
    </subcellularLocation>
</comment>
<reference evidence="11" key="2">
    <citation type="submission" date="2025-08" db="UniProtKB">
        <authorList>
            <consortium name="Ensembl"/>
        </authorList>
    </citation>
    <scope>IDENTIFICATION</scope>
</reference>
<evidence type="ECO:0000256" key="4">
    <source>
        <dbReference type="ARBA" id="ARBA00022833"/>
    </source>
</evidence>
<evidence type="ECO:0000256" key="3">
    <source>
        <dbReference type="ARBA" id="ARBA00022771"/>
    </source>
</evidence>
<evidence type="ECO:0000259" key="10">
    <source>
        <dbReference type="PROSITE" id="PS50950"/>
    </source>
</evidence>
<keyword evidence="7" id="KW-0804">Transcription</keyword>
<dbReference type="InterPro" id="IPR036390">
    <property type="entry name" value="WH_DNA-bd_sf"/>
</dbReference>
<protein>
    <recommendedName>
        <fullName evidence="8">THAP domain-containing protein 1</fullName>
    </recommendedName>
</protein>
<dbReference type="GO" id="GO:0043565">
    <property type="term" value="F:sequence-specific DNA binding"/>
    <property type="evidence" value="ECO:0007669"/>
    <property type="project" value="UniProtKB-UniRule"/>
</dbReference>
<dbReference type="SMART" id="SM00980">
    <property type="entry name" value="THAP"/>
    <property type="match status" value="1"/>
</dbReference>
<keyword evidence="2" id="KW-0479">Metal-binding</keyword>
<dbReference type="InterPro" id="IPR036388">
    <property type="entry name" value="WH-like_DNA-bd_sf"/>
</dbReference>
<dbReference type="FunCoup" id="A0A3P8V402">
    <property type="interactions" value="343"/>
</dbReference>
<dbReference type="AlphaFoldDB" id="A0A3P8V402"/>
<evidence type="ECO:0000256" key="5">
    <source>
        <dbReference type="ARBA" id="ARBA00023125"/>
    </source>
</evidence>
<evidence type="ECO:0000256" key="6">
    <source>
        <dbReference type="PROSITE-ProRule" id="PRU00309"/>
    </source>
</evidence>
<keyword evidence="8" id="KW-0131">Cell cycle</keyword>
<dbReference type="InParanoid" id="A0A3P8V402"/>
<feature type="compositionally biased region" description="Acidic residues" evidence="9">
    <location>
        <begin position="99"/>
        <end position="120"/>
    </location>
</feature>
<dbReference type="InterPro" id="IPR026516">
    <property type="entry name" value="THAP1/10"/>
</dbReference>
<dbReference type="InterPro" id="IPR003316">
    <property type="entry name" value="E2F_WHTH_DNA-bd_dom"/>
</dbReference>
<keyword evidence="4" id="KW-0862">Zinc</keyword>
<dbReference type="SMART" id="SM01372">
    <property type="entry name" value="E2F_TDP"/>
    <property type="match status" value="1"/>
</dbReference>
<dbReference type="SUPFAM" id="SSF46785">
    <property type="entry name" value="Winged helix' DNA-binding domain"/>
    <property type="match status" value="1"/>
</dbReference>
<dbReference type="SUPFAM" id="SSF57716">
    <property type="entry name" value="Glucocorticoid receptor-like (DNA-binding domain)"/>
    <property type="match status" value="1"/>
</dbReference>
<evidence type="ECO:0000256" key="8">
    <source>
        <dbReference type="RuleBase" id="RU369073"/>
    </source>
</evidence>
<feature type="domain" description="THAP-type" evidence="10">
    <location>
        <begin position="1"/>
        <end position="81"/>
    </location>
</feature>